<sequence length="121" mass="13869">MATATLTPTPAKPRRVPGRIGRIDRMKALFERALAPTHLQINDRTFDHILDKHQRKVNETGHAPALRPGKPSPMTHFEVEITSERFRGMRPLERHRLVYQLLEEEFGTGLHSITMKLNTPS</sequence>
<protein>
    <submittedName>
        <fullName evidence="2">BolA family transcriptional regulator</fullName>
    </submittedName>
</protein>
<keyword evidence="3" id="KW-1185">Reference proteome</keyword>
<dbReference type="AlphaFoldDB" id="A0A4Y6U6H7"/>
<dbReference type="InterPro" id="IPR036065">
    <property type="entry name" value="BolA-like_sf"/>
</dbReference>
<reference evidence="2 3" key="1">
    <citation type="submission" date="2019-03" db="EMBL/GenBank/DDBJ databases">
        <title>The complete genome sequence of Swingsia_sp. F3b2 LMG30590(T).</title>
        <authorList>
            <person name="Chua K.-O."/>
            <person name="Chan K.-G."/>
            <person name="See-Too W.-S."/>
        </authorList>
    </citation>
    <scope>NUCLEOTIDE SEQUENCE [LARGE SCALE GENOMIC DNA]</scope>
    <source>
        <strain evidence="2 3">F3b2</strain>
    </source>
</reference>
<dbReference type="Pfam" id="PF01722">
    <property type="entry name" value="BolA"/>
    <property type="match status" value="1"/>
</dbReference>
<organism evidence="2 3">
    <name type="scientific">Formicincola oecophyllae</name>
    <dbReference type="NCBI Taxonomy" id="2558361"/>
    <lineage>
        <taxon>Bacteria</taxon>
        <taxon>Pseudomonadati</taxon>
        <taxon>Pseudomonadota</taxon>
        <taxon>Alphaproteobacteria</taxon>
        <taxon>Acetobacterales</taxon>
        <taxon>Acetobacteraceae</taxon>
        <taxon>Formicincola</taxon>
    </lineage>
</organism>
<dbReference type="RefSeq" id="WP_141442595.1">
    <property type="nucleotide sequence ID" value="NZ_CP038231.1"/>
</dbReference>
<dbReference type="PANTHER" id="PTHR46230:SF3">
    <property type="entry name" value="SUFE-LIKE PROTEIN 1, CHLOROPLASTIC_MITOCHONDRIAL"/>
    <property type="match status" value="1"/>
</dbReference>
<dbReference type="GO" id="GO:0016226">
    <property type="term" value="P:iron-sulfur cluster assembly"/>
    <property type="evidence" value="ECO:0007669"/>
    <property type="project" value="TreeGrafter"/>
</dbReference>
<dbReference type="EMBL" id="CP038231">
    <property type="protein sequence ID" value="QDH12953.1"/>
    <property type="molecule type" value="Genomic_DNA"/>
</dbReference>
<dbReference type="Proteomes" id="UP000318709">
    <property type="component" value="Chromosome"/>
</dbReference>
<name>A0A4Y6U6H7_9PROT</name>
<gene>
    <name evidence="2" type="ORF">E3E12_00640</name>
</gene>
<dbReference type="InterPro" id="IPR002634">
    <property type="entry name" value="BolA"/>
</dbReference>
<dbReference type="OrthoDB" id="9811118at2"/>
<evidence type="ECO:0000313" key="2">
    <source>
        <dbReference type="EMBL" id="QDH12953.1"/>
    </source>
</evidence>
<comment type="similarity">
    <text evidence="1">Belongs to the BolA/IbaG family.</text>
</comment>
<accession>A0A4Y6U6H7</accession>
<dbReference type="PANTHER" id="PTHR46230">
    <property type="match status" value="1"/>
</dbReference>
<evidence type="ECO:0000256" key="1">
    <source>
        <dbReference type="RuleBase" id="RU003860"/>
    </source>
</evidence>
<evidence type="ECO:0000313" key="3">
    <source>
        <dbReference type="Proteomes" id="UP000318709"/>
    </source>
</evidence>
<dbReference type="Gene3D" id="3.10.20.90">
    <property type="entry name" value="Phosphatidylinositol 3-kinase Catalytic Subunit, Chain A, domain 1"/>
    <property type="match status" value="1"/>
</dbReference>
<dbReference type="PIRSF" id="PIRSF003113">
    <property type="entry name" value="BolA"/>
    <property type="match status" value="1"/>
</dbReference>
<dbReference type="SUPFAM" id="SSF82657">
    <property type="entry name" value="BolA-like"/>
    <property type="match status" value="1"/>
</dbReference>
<dbReference type="KEGG" id="swf:E3E12_00640"/>
<proteinExistence type="inferred from homology"/>